<sequence length="300" mass="33241">MNADVYVMGKLPPPVGGVTKSIANWRDALASVGVNCVFWPSQPRLRGYRWCHVHAYHPYKRALSLLIGKCLARRNVFTIHGMHFDQEDRWNRMALWLCDGVFVLNQHVLANSPRLKAKPHLLTSSVLREGITSAPIPAQPLLPPSSKPYALVYAQHSDSFEGDPIYGIPFVESCLERLREDYTLVLADVTNAYAELDERWGDALVRLDKPVDFAQLLSEVAVYLRPTCKDGDSVAVIEALMAGVPVVASDVVQRPAGVITYRHLDGESFLAALKNLPEGVAGSHDSLTSVEDVIRFLESL</sequence>
<protein>
    <submittedName>
        <fullName evidence="1">Glycosyltransferase</fullName>
        <ecNumber evidence="1">2.4.-.-</ecNumber>
    </submittedName>
</protein>
<accession>A0ABS8GCQ1</accession>
<proteinExistence type="predicted"/>
<dbReference type="GO" id="GO:0016757">
    <property type="term" value="F:glycosyltransferase activity"/>
    <property type="evidence" value="ECO:0007669"/>
    <property type="project" value="UniProtKB-KW"/>
</dbReference>
<dbReference type="EMBL" id="JAJEWP010000011">
    <property type="protein sequence ID" value="MCC2618337.1"/>
    <property type="molecule type" value="Genomic_DNA"/>
</dbReference>
<dbReference type="SUPFAM" id="SSF53756">
    <property type="entry name" value="UDP-Glycosyltransferase/glycogen phosphorylase"/>
    <property type="match status" value="1"/>
</dbReference>
<dbReference type="EC" id="2.4.-.-" evidence="1"/>
<gene>
    <name evidence="1" type="ORF">LJ739_18940</name>
</gene>
<comment type="caution">
    <text evidence="1">The sequence shown here is derived from an EMBL/GenBank/DDBJ whole genome shotgun (WGS) entry which is preliminary data.</text>
</comment>
<dbReference type="RefSeq" id="WP_229163147.1">
    <property type="nucleotide sequence ID" value="NZ_JAJEWP010000011.1"/>
</dbReference>
<keyword evidence="1" id="KW-0328">Glycosyltransferase</keyword>
<organism evidence="1 2">
    <name type="scientific">Fluctibacter halophilus</name>
    <dbReference type="NCBI Taxonomy" id="226011"/>
    <lineage>
        <taxon>Bacteria</taxon>
        <taxon>Pseudomonadati</taxon>
        <taxon>Pseudomonadota</taxon>
        <taxon>Gammaproteobacteria</taxon>
        <taxon>Alteromonadales</taxon>
        <taxon>Alteromonadaceae</taxon>
        <taxon>Fluctibacter</taxon>
    </lineage>
</organism>
<dbReference type="Gene3D" id="3.40.50.2000">
    <property type="entry name" value="Glycogen Phosphorylase B"/>
    <property type="match status" value="2"/>
</dbReference>
<keyword evidence="2" id="KW-1185">Reference proteome</keyword>
<evidence type="ECO:0000313" key="1">
    <source>
        <dbReference type="EMBL" id="MCC2618337.1"/>
    </source>
</evidence>
<keyword evidence="1" id="KW-0808">Transferase</keyword>
<evidence type="ECO:0000313" key="2">
    <source>
        <dbReference type="Proteomes" id="UP001520878"/>
    </source>
</evidence>
<name>A0ABS8GCQ1_9ALTE</name>
<reference evidence="1 2" key="1">
    <citation type="submission" date="2021-10" db="EMBL/GenBank/DDBJ databases">
        <title>Draft genome of Aestuariibacter halophilus JC2043.</title>
        <authorList>
            <person name="Emsley S.A."/>
            <person name="Pfannmuller K.M."/>
            <person name="Ushijima B."/>
            <person name="Saw J.H."/>
            <person name="Videau P."/>
        </authorList>
    </citation>
    <scope>NUCLEOTIDE SEQUENCE [LARGE SCALE GENOMIC DNA]</scope>
    <source>
        <strain evidence="1 2">JC2043</strain>
    </source>
</reference>
<dbReference type="Pfam" id="PF13692">
    <property type="entry name" value="Glyco_trans_1_4"/>
    <property type="match status" value="1"/>
</dbReference>
<dbReference type="Proteomes" id="UP001520878">
    <property type="component" value="Unassembled WGS sequence"/>
</dbReference>